<dbReference type="InterPro" id="IPR039914">
    <property type="entry name" value="SRP9-like"/>
</dbReference>
<dbReference type="GO" id="GO:0008312">
    <property type="term" value="F:7S RNA binding"/>
    <property type="evidence" value="ECO:0007669"/>
    <property type="project" value="InterPro"/>
</dbReference>
<evidence type="ECO:0000256" key="9">
    <source>
        <dbReference type="PIRNR" id="PIRNR017029"/>
    </source>
</evidence>
<dbReference type="PANTHER" id="PTHR12834:SF12">
    <property type="entry name" value="SIGNAL RECOGNITION PARTICLE 9 KDA PROTEIN"/>
    <property type="match status" value="1"/>
</dbReference>
<dbReference type="Pfam" id="PF05486">
    <property type="entry name" value="SRP9-21"/>
    <property type="match status" value="1"/>
</dbReference>
<feature type="domain" description="SRP9" evidence="10">
    <location>
        <begin position="5"/>
        <end position="73"/>
    </location>
</feature>
<dbReference type="EMBL" id="CAEY01000742">
    <property type="status" value="NOT_ANNOTATED_CDS"/>
    <property type="molecule type" value="Genomic_DNA"/>
</dbReference>
<dbReference type="Proteomes" id="UP000015104">
    <property type="component" value="Unassembled WGS sequence"/>
</dbReference>
<dbReference type="GO" id="GO:0006614">
    <property type="term" value="P:SRP-dependent cotranslational protein targeting to membrane"/>
    <property type="evidence" value="ECO:0007669"/>
    <property type="project" value="InterPro"/>
</dbReference>
<comment type="subcellular location">
    <subcellularLocation>
        <location evidence="1 9">Cytoplasm</location>
    </subcellularLocation>
</comment>
<evidence type="ECO:0000256" key="1">
    <source>
        <dbReference type="ARBA" id="ARBA00004496"/>
    </source>
</evidence>
<sequence length="76" mass="9040">MPYINNWDEFIKAAQGLYIDDPIKCRFVLKYRHNDGKLVCKLTDNQICLMYLAKNNQDVKRIEKLTSQLMRNMVSK</sequence>
<evidence type="ECO:0000256" key="3">
    <source>
        <dbReference type="ARBA" id="ARBA00020414"/>
    </source>
</evidence>
<dbReference type="GO" id="GO:0045900">
    <property type="term" value="P:negative regulation of translational elongation"/>
    <property type="evidence" value="ECO:0007669"/>
    <property type="project" value="InterPro"/>
</dbReference>
<dbReference type="PANTHER" id="PTHR12834">
    <property type="entry name" value="SIGNAL RECOGNITION PARTICLE 9 KDA PROTEIN"/>
    <property type="match status" value="1"/>
</dbReference>
<dbReference type="GO" id="GO:0005786">
    <property type="term" value="C:signal recognition particle, endoplasmic reticulum targeting"/>
    <property type="evidence" value="ECO:0007669"/>
    <property type="project" value="UniProtKB-KW"/>
</dbReference>
<evidence type="ECO:0000259" key="10">
    <source>
        <dbReference type="Pfam" id="PF05486"/>
    </source>
</evidence>
<dbReference type="InterPro" id="IPR009018">
    <property type="entry name" value="Signal_recog_particle_SRP9/14"/>
</dbReference>
<evidence type="ECO:0000313" key="11">
    <source>
        <dbReference type="EnsemblMetazoa" id="tetur28g01980.1"/>
    </source>
</evidence>
<dbReference type="Gene3D" id="3.30.720.10">
    <property type="entry name" value="Signal recognition particle alu RNA binding heterodimer, srp9/1"/>
    <property type="match status" value="1"/>
</dbReference>
<evidence type="ECO:0000256" key="6">
    <source>
        <dbReference type="ARBA" id="ARBA00023135"/>
    </source>
</evidence>
<dbReference type="PIRSF" id="PIRSF017029">
    <property type="entry name" value="Signal_recog_particle_SRP9"/>
    <property type="match status" value="1"/>
</dbReference>
<dbReference type="eggNOG" id="KOG3465">
    <property type="taxonomic scope" value="Eukaryota"/>
</dbReference>
<protein>
    <recommendedName>
        <fullName evidence="3 9">Signal recognition particle 9 kDa protein</fullName>
        <shortName evidence="9">SRP9</shortName>
    </recommendedName>
</protein>
<proteinExistence type="inferred from homology"/>
<dbReference type="InterPro" id="IPR039432">
    <property type="entry name" value="SRP9_dom"/>
</dbReference>
<evidence type="ECO:0000256" key="5">
    <source>
        <dbReference type="ARBA" id="ARBA00022884"/>
    </source>
</evidence>
<reference evidence="11" key="2">
    <citation type="submission" date="2015-06" db="UniProtKB">
        <authorList>
            <consortium name="EnsemblMetazoa"/>
        </authorList>
    </citation>
    <scope>IDENTIFICATION</scope>
</reference>
<evidence type="ECO:0000256" key="7">
    <source>
        <dbReference type="ARBA" id="ARBA00023274"/>
    </source>
</evidence>
<dbReference type="FunFam" id="3.30.720.10:FF:000001">
    <property type="entry name" value="Signal recognition particle 9 kDa protein"/>
    <property type="match status" value="1"/>
</dbReference>
<reference evidence="12" key="1">
    <citation type="submission" date="2011-08" db="EMBL/GenBank/DDBJ databases">
        <authorList>
            <person name="Rombauts S."/>
        </authorList>
    </citation>
    <scope>NUCLEOTIDE SEQUENCE</scope>
    <source>
        <strain evidence="12">London</strain>
    </source>
</reference>
<dbReference type="AlphaFoldDB" id="T1KZL0"/>
<keyword evidence="6 9" id="KW-0733">Signal recognition particle</keyword>
<name>T1KZL0_TETUR</name>
<comment type="function">
    <text evidence="8 9">Component of the signal recognition particle (SRP) complex, a ribonucleoprotein complex that mediates the cotranslational targeting of secretory and membrane proteins to the endoplasmic reticulum (ER). SRP9 together with SRP14 and the Alu portion of the SRP RNA, constitutes the elongation arrest domain of SRP. The complex of SRP9 and SRP14 is required for SRP RNA binding.</text>
</comment>
<organism evidence="11 12">
    <name type="scientific">Tetranychus urticae</name>
    <name type="common">Two-spotted spider mite</name>
    <dbReference type="NCBI Taxonomy" id="32264"/>
    <lineage>
        <taxon>Eukaryota</taxon>
        <taxon>Metazoa</taxon>
        <taxon>Ecdysozoa</taxon>
        <taxon>Arthropoda</taxon>
        <taxon>Chelicerata</taxon>
        <taxon>Arachnida</taxon>
        <taxon>Acari</taxon>
        <taxon>Acariformes</taxon>
        <taxon>Trombidiformes</taxon>
        <taxon>Prostigmata</taxon>
        <taxon>Eleutherengona</taxon>
        <taxon>Raphignathae</taxon>
        <taxon>Tetranychoidea</taxon>
        <taxon>Tetranychidae</taxon>
        <taxon>Tetranychus</taxon>
    </lineage>
</organism>
<keyword evidence="4 9" id="KW-0963">Cytoplasm</keyword>
<gene>
    <name evidence="11" type="primary">107368663</name>
</gene>
<accession>T1KZL0</accession>
<dbReference type="EnsemblMetazoa" id="tetur28g01980.1">
    <property type="protein sequence ID" value="tetur28g01980.1"/>
    <property type="gene ID" value="tetur28g01980"/>
</dbReference>
<evidence type="ECO:0000256" key="2">
    <source>
        <dbReference type="ARBA" id="ARBA00009193"/>
    </source>
</evidence>
<dbReference type="STRING" id="32264.T1KZL0"/>
<evidence type="ECO:0000256" key="8">
    <source>
        <dbReference type="ARBA" id="ARBA00045462"/>
    </source>
</evidence>
<dbReference type="InterPro" id="IPR008832">
    <property type="entry name" value="SRP9"/>
</dbReference>
<dbReference type="GO" id="GO:0005829">
    <property type="term" value="C:cytosol"/>
    <property type="evidence" value="ECO:0007669"/>
    <property type="project" value="UniProtKB-ARBA"/>
</dbReference>
<evidence type="ECO:0000256" key="4">
    <source>
        <dbReference type="ARBA" id="ARBA00022490"/>
    </source>
</evidence>
<dbReference type="HOGENOM" id="CLU_144337_3_0_1"/>
<dbReference type="SUPFAM" id="SSF54762">
    <property type="entry name" value="Signal recognition particle alu RNA binding heterodimer, SRP9/14"/>
    <property type="match status" value="1"/>
</dbReference>
<keyword evidence="12" id="KW-1185">Reference proteome</keyword>
<keyword evidence="7 9" id="KW-0687">Ribonucleoprotein</keyword>
<keyword evidence="5 9" id="KW-0694">RNA-binding</keyword>
<evidence type="ECO:0000313" key="12">
    <source>
        <dbReference type="Proteomes" id="UP000015104"/>
    </source>
</evidence>
<comment type="similarity">
    <text evidence="2 9">Belongs to the SRP9 family.</text>
</comment>